<dbReference type="PANTHER" id="PTHR11136">
    <property type="entry name" value="FOLYLPOLYGLUTAMATE SYNTHASE-RELATED"/>
    <property type="match status" value="1"/>
</dbReference>
<evidence type="ECO:0000256" key="1">
    <source>
        <dbReference type="ARBA" id="ARBA00008276"/>
    </source>
</evidence>
<evidence type="ECO:0000259" key="11">
    <source>
        <dbReference type="Pfam" id="PF02875"/>
    </source>
</evidence>
<feature type="compositionally biased region" description="Polar residues" evidence="10">
    <location>
        <begin position="1"/>
        <end position="11"/>
    </location>
</feature>
<dbReference type="Proteomes" id="UP000602284">
    <property type="component" value="Unassembled WGS sequence"/>
</dbReference>
<keyword evidence="4" id="KW-0479">Metal-binding</keyword>
<feature type="domain" description="Mur ligase C-terminal" evidence="11">
    <location>
        <begin position="342"/>
        <end position="465"/>
    </location>
</feature>
<dbReference type="NCBIfam" id="TIGR01499">
    <property type="entry name" value="folC"/>
    <property type="match status" value="1"/>
</dbReference>
<dbReference type="InterPro" id="IPR036565">
    <property type="entry name" value="Mur-like_cat_sf"/>
</dbReference>
<feature type="domain" description="Mur ligase central" evidence="12">
    <location>
        <begin position="77"/>
        <end position="316"/>
    </location>
</feature>
<dbReference type="Gene3D" id="3.40.1190.10">
    <property type="entry name" value="Mur-like, catalytic domain"/>
    <property type="match status" value="1"/>
</dbReference>
<evidence type="ECO:0000256" key="9">
    <source>
        <dbReference type="ARBA" id="ARBA00047493"/>
    </source>
</evidence>
<evidence type="ECO:0000256" key="4">
    <source>
        <dbReference type="ARBA" id="ARBA00022723"/>
    </source>
</evidence>
<evidence type="ECO:0000256" key="3">
    <source>
        <dbReference type="ARBA" id="ARBA00022598"/>
    </source>
</evidence>
<evidence type="ECO:0000256" key="2">
    <source>
        <dbReference type="ARBA" id="ARBA00013025"/>
    </source>
</evidence>
<evidence type="ECO:0000256" key="6">
    <source>
        <dbReference type="ARBA" id="ARBA00022840"/>
    </source>
</evidence>
<keyword evidence="14" id="KW-1185">Reference proteome</keyword>
<dbReference type="InterPro" id="IPR001645">
    <property type="entry name" value="Folylpolyglutamate_synth"/>
</dbReference>
<keyword evidence="3" id="KW-0436">Ligase</keyword>
<proteinExistence type="inferred from homology"/>
<keyword evidence="7" id="KW-0460">Magnesium</keyword>
<keyword evidence="6" id="KW-0067">ATP-binding</keyword>
<gene>
    <name evidence="13" type="ORF">JJB07_10465</name>
</gene>
<dbReference type="PIRSF" id="PIRSF001563">
    <property type="entry name" value="Folylpolyglu_synth"/>
    <property type="match status" value="1"/>
</dbReference>
<comment type="caution">
    <text evidence="13">The sequence shown here is derived from an EMBL/GenBank/DDBJ whole genome shotgun (WGS) entry which is preliminary data.</text>
</comment>
<comment type="similarity">
    <text evidence="1">Belongs to the folylpolyglutamate synthase family.</text>
</comment>
<name>A0ABS1JBS6_9BACL</name>
<evidence type="ECO:0000256" key="5">
    <source>
        <dbReference type="ARBA" id="ARBA00022741"/>
    </source>
</evidence>
<dbReference type="PROSITE" id="PS01011">
    <property type="entry name" value="FOLYLPOLYGLU_SYNT_1"/>
    <property type="match status" value="1"/>
</dbReference>
<evidence type="ECO:0000313" key="13">
    <source>
        <dbReference type="EMBL" id="MBL0387073.1"/>
    </source>
</evidence>
<dbReference type="SUPFAM" id="SSF53244">
    <property type="entry name" value="MurD-like peptide ligases, peptide-binding domain"/>
    <property type="match status" value="1"/>
</dbReference>
<dbReference type="EC" id="6.3.2.17" evidence="2"/>
<dbReference type="RefSeq" id="WP_201634727.1">
    <property type="nucleotide sequence ID" value="NZ_JAEQNB010000003.1"/>
</dbReference>
<evidence type="ECO:0000256" key="8">
    <source>
        <dbReference type="ARBA" id="ARBA00030592"/>
    </source>
</evidence>
<reference evidence="13 14" key="1">
    <citation type="submission" date="2021-01" db="EMBL/GenBank/DDBJ databases">
        <title>Tumebacillus sp. strain ITR2 16S ribosomal RNA gene Genome sequencing and assembly.</title>
        <authorList>
            <person name="Kang M."/>
        </authorList>
    </citation>
    <scope>NUCLEOTIDE SEQUENCE [LARGE SCALE GENOMIC DNA]</scope>
    <source>
        <strain evidence="13 14">ITR2</strain>
    </source>
</reference>
<dbReference type="Gene3D" id="3.90.190.20">
    <property type="entry name" value="Mur ligase, C-terminal domain"/>
    <property type="match status" value="1"/>
</dbReference>
<sequence length="477" mass="51347">MNAGNSKLKTTSASQLPQAPQPSPAFQDRESVSSILKWIHGFDRFDGRKGIKPGLERMDAMLEHLGNPHRNMKFLHVAGTNGKGSTCAYLASILEEAGYRVGLFTSPYLTSFHDRMSVGGLNITDEELIEMVNLLRPAVESVSETVHGRPTEFEVVTALSILHYSRAGVDAVVWETGLGGRLDSTNVVTPILSLITNVGRDHQAILGETLEQIAAEKAGIIKQGVPVLTTADEPALSVILRTAREKSAPAFHAGRDFSTDGRRVFGLEGQTFDWAETGSATVDAAPDTGSVAFSELQIGLLGPHQAVNASLAVAAVVQLNSMGWNISEEALRRGLLRTRWAGRFEVISHDPLTILDGAHNPEGAAVLAKTITELLPNRRLTVVFGILADKAIPEVLAPVLAHATHVLVTRADVPRAANPEDVARVVREIAPNLPCEVCDSIPNSLDRARELTSEGQADAILYTGSLYTISEVRQHLL</sequence>
<evidence type="ECO:0000256" key="7">
    <source>
        <dbReference type="ARBA" id="ARBA00022842"/>
    </source>
</evidence>
<keyword evidence="5" id="KW-0547">Nucleotide-binding</keyword>
<dbReference type="Pfam" id="PF02875">
    <property type="entry name" value="Mur_ligase_C"/>
    <property type="match status" value="1"/>
</dbReference>
<dbReference type="InterPro" id="IPR036615">
    <property type="entry name" value="Mur_ligase_C_dom_sf"/>
</dbReference>
<dbReference type="PANTHER" id="PTHR11136:SF0">
    <property type="entry name" value="DIHYDROFOLATE SYNTHETASE-RELATED"/>
    <property type="match status" value="1"/>
</dbReference>
<organism evidence="13 14">
    <name type="scientific">Tumebacillus amylolyticus</name>
    <dbReference type="NCBI Taxonomy" id="2801339"/>
    <lineage>
        <taxon>Bacteria</taxon>
        <taxon>Bacillati</taxon>
        <taxon>Bacillota</taxon>
        <taxon>Bacilli</taxon>
        <taxon>Bacillales</taxon>
        <taxon>Alicyclobacillaceae</taxon>
        <taxon>Tumebacillus</taxon>
    </lineage>
</organism>
<accession>A0ABS1JBS6</accession>
<feature type="region of interest" description="Disordered" evidence="10">
    <location>
        <begin position="1"/>
        <end position="27"/>
    </location>
</feature>
<dbReference type="EMBL" id="JAEQNB010000003">
    <property type="protein sequence ID" value="MBL0387073.1"/>
    <property type="molecule type" value="Genomic_DNA"/>
</dbReference>
<dbReference type="InterPro" id="IPR004101">
    <property type="entry name" value="Mur_ligase_C"/>
</dbReference>
<dbReference type="Pfam" id="PF08245">
    <property type="entry name" value="Mur_ligase_M"/>
    <property type="match status" value="1"/>
</dbReference>
<comment type="catalytic activity">
    <reaction evidence="9">
        <text>(6S)-5,6,7,8-tetrahydrofolyl-(gamma-L-Glu)(n) + L-glutamate + ATP = (6S)-5,6,7,8-tetrahydrofolyl-(gamma-L-Glu)(n+1) + ADP + phosphate + H(+)</text>
        <dbReference type="Rhea" id="RHEA:10580"/>
        <dbReference type="Rhea" id="RHEA-COMP:14738"/>
        <dbReference type="Rhea" id="RHEA-COMP:14740"/>
        <dbReference type="ChEBI" id="CHEBI:15378"/>
        <dbReference type="ChEBI" id="CHEBI:29985"/>
        <dbReference type="ChEBI" id="CHEBI:30616"/>
        <dbReference type="ChEBI" id="CHEBI:43474"/>
        <dbReference type="ChEBI" id="CHEBI:141005"/>
        <dbReference type="ChEBI" id="CHEBI:456216"/>
        <dbReference type="EC" id="6.3.2.17"/>
    </reaction>
</comment>
<dbReference type="InterPro" id="IPR013221">
    <property type="entry name" value="Mur_ligase_cen"/>
</dbReference>
<protein>
    <recommendedName>
        <fullName evidence="2">tetrahydrofolate synthase</fullName>
        <ecNumber evidence="2">6.3.2.17</ecNumber>
    </recommendedName>
    <alternativeName>
        <fullName evidence="8">Tetrahydrofolylpolyglutamate synthase</fullName>
    </alternativeName>
</protein>
<evidence type="ECO:0000259" key="12">
    <source>
        <dbReference type="Pfam" id="PF08245"/>
    </source>
</evidence>
<dbReference type="SUPFAM" id="SSF53623">
    <property type="entry name" value="MurD-like peptide ligases, catalytic domain"/>
    <property type="match status" value="1"/>
</dbReference>
<evidence type="ECO:0000313" key="14">
    <source>
        <dbReference type="Proteomes" id="UP000602284"/>
    </source>
</evidence>
<evidence type="ECO:0000256" key="10">
    <source>
        <dbReference type="SAM" id="MobiDB-lite"/>
    </source>
</evidence>
<dbReference type="InterPro" id="IPR018109">
    <property type="entry name" value="Folylpolyglutamate_synth_CS"/>
</dbReference>